<dbReference type="InterPro" id="IPR052165">
    <property type="entry name" value="Membrane_assoc_protease"/>
</dbReference>
<feature type="transmembrane region" description="Helical" evidence="5">
    <location>
        <begin position="9"/>
        <end position="35"/>
    </location>
</feature>
<evidence type="ECO:0000256" key="2">
    <source>
        <dbReference type="ARBA" id="ARBA00022692"/>
    </source>
</evidence>
<gene>
    <name evidence="7" type="ORF">LKD22_00775</name>
</gene>
<dbReference type="PANTHER" id="PTHR33507">
    <property type="entry name" value="INNER MEMBRANE PROTEIN YBBJ"/>
    <property type="match status" value="1"/>
</dbReference>
<evidence type="ECO:0000256" key="3">
    <source>
        <dbReference type="ARBA" id="ARBA00022989"/>
    </source>
</evidence>
<dbReference type="PANTHER" id="PTHR33507:SF3">
    <property type="entry name" value="INNER MEMBRANE PROTEIN YBBJ"/>
    <property type="match status" value="1"/>
</dbReference>
<keyword evidence="3 5" id="KW-1133">Transmembrane helix</keyword>
<evidence type="ECO:0000256" key="4">
    <source>
        <dbReference type="ARBA" id="ARBA00023136"/>
    </source>
</evidence>
<evidence type="ECO:0000256" key="5">
    <source>
        <dbReference type="SAM" id="Phobius"/>
    </source>
</evidence>
<dbReference type="SUPFAM" id="SSF141322">
    <property type="entry name" value="NfeD domain-like"/>
    <property type="match status" value="1"/>
</dbReference>
<dbReference type="Gene3D" id="2.40.50.140">
    <property type="entry name" value="Nucleic acid-binding proteins"/>
    <property type="match status" value="1"/>
</dbReference>
<name>A0AAW4VVY3_9FIRM</name>
<accession>A0AAW4VVY3</accession>
<evidence type="ECO:0000256" key="1">
    <source>
        <dbReference type="ARBA" id="ARBA00004141"/>
    </source>
</evidence>
<organism evidence="7 8">
    <name type="scientific">Agathobaculum butyriciproducens</name>
    <dbReference type="NCBI Taxonomy" id="1628085"/>
    <lineage>
        <taxon>Bacteria</taxon>
        <taxon>Bacillati</taxon>
        <taxon>Bacillota</taxon>
        <taxon>Clostridia</taxon>
        <taxon>Eubacteriales</taxon>
        <taxon>Butyricicoccaceae</taxon>
        <taxon>Agathobaculum</taxon>
    </lineage>
</organism>
<sequence>MMFGIDSLYIWLAVIIISVAVEAFTLTLCGIWFAAGGVAALIAASLSVGLMGQWIVFIVFSALLLILVRPLCRRFLGSRQQATNADRIIGQIAVVTEPIDNVLETGAVKINGKIWTARSTTDAQIAIGTRVTVVEIRGVKAIVKPNQL</sequence>
<keyword evidence="4 5" id="KW-0472">Membrane</keyword>
<evidence type="ECO:0000259" key="6">
    <source>
        <dbReference type="Pfam" id="PF01957"/>
    </source>
</evidence>
<reference evidence="7 8" key="1">
    <citation type="submission" date="2021-10" db="EMBL/GenBank/DDBJ databases">
        <title>Anaerobic single-cell dispensing facilitates the cultivation of human gut bacteria.</title>
        <authorList>
            <person name="Afrizal A."/>
        </authorList>
    </citation>
    <scope>NUCLEOTIDE SEQUENCE [LARGE SCALE GENOMIC DNA]</scope>
    <source>
        <strain evidence="7 8">CLA-AA-H270</strain>
    </source>
</reference>
<keyword evidence="2 5" id="KW-0812">Transmembrane</keyword>
<dbReference type="EMBL" id="JAJEPX010000001">
    <property type="protein sequence ID" value="MCC2175672.1"/>
    <property type="molecule type" value="Genomic_DNA"/>
</dbReference>
<dbReference type="GO" id="GO:0005886">
    <property type="term" value="C:plasma membrane"/>
    <property type="evidence" value="ECO:0007669"/>
    <property type="project" value="TreeGrafter"/>
</dbReference>
<dbReference type="InterPro" id="IPR012340">
    <property type="entry name" value="NA-bd_OB-fold"/>
</dbReference>
<dbReference type="AlphaFoldDB" id="A0AAW4VVY3"/>
<keyword evidence="8" id="KW-1185">Reference proteome</keyword>
<feature type="transmembrane region" description="Helical" evidence="5">
    <location>
        <begin position="41"/>
        <end position="68"/>
    </location>
</feature>
<evidence type="ECO:0000313" key="8">
    <source>
        <dbReference type="Proteomes" id="UP001298753"/>
    </source>
</evidence>
<comment type="subcellular location">
    <subcellularLocation>
        <location evidence="1">Membrane</location>
        <topology evidence="1">Multi-pass membrane protein</topology>
    </subcellularLocation>
</comment>
<feature type="domain" description="NfeD-like C-terminal" evidence="6">
    <location>
        <begin position="85"/>
        <end position="145"/>
    </location>
</feature>
<comment type="caution">
    <text evidence="7">The sequence shown here is derived from an EMBL/GenBank/DDBJ whole genome shotgun (WGS) entry which is preliminary data.</text>
</comment>
<dbReference type="GeneID" id="98661126"/>
<protein>
    <submittedName>
        <fullName evidence="7">NfeD family protein</fullName>
    </submittedName>
</protein>
<dbReference type="RefSeq" id="WP_227599939.1">
    <property type="nucleotide sequence ID" value="NZ_JAJEPX010000001.1"/>
</dbReference>
<evidence type="ECO:0000313" key="7">
    <source>
        <dbReference type="EMBL" id="MCC2175672.1"/>
    </source>
</evidence>
<dbReference type="Pfam" id="PF01957">
    <property type="entry name" value="NfeD"/>
    <property type="match status" value="1"/>
</dbReference>
<proteinExistence type="predicted"/>
<dbReference type="InterPro" id="IPR002810">
    <property type="entry name" value="NfeD-like_C"/>
</dbReference>
<dbReference type="Proteomes" id="UP001298753">
    <property type="component" value="Unassembled WGS sequence"/>
</dbReference>